<dbReference type="InterPro" id="IPR001173">
    <property type="entry name" value="Glyco_trans_2-like"/>
</dbReference>
<protein>
    <submittedName>
        <fullName evidence="3">Glycosyltransferase family 2 protein</fullName>
    </submittedName>
</protein>
<dbReference type="Pfam" id="PF00535">
    <property type="entry name" value="Glycos_transf_2"/>
    <property type="match status" value="1"/>
</dbReference>
<dbReference type="PANTHER" id="PTHR22916">
    <property type="entry name" value="GLYCOSYLTRANSFERASE"/>
    <property type="match status" value="1"/>
</dbReference>
<dbReference type="Gene3D" id="3.90.550.10">
    <property type="entry name" value="Spore Coat Polysaccharide Biosynthesis Protein SpsA, Chain A"/>
    <property type="match status" value="1"/>
</dbReference>
<dbReference type="Proteomes" id="UP001623041">
    <property type="component" value="Unassembled WGS sequence"/>
</dbReference>
<proteinExistence type="inferred from homology"/>
<dbReference type="EMBL" id="JBJHQH010000001">
    <property type="protein sequence ID" value="MFK9089947.1"/>
    <property type="molecule type" value="Genomic_DNA"/>
</dbReference>
<dbReference type="InterPro" id="IPR029044">
    <property type="entry name" value="Nucleotide-diphossugar_trans"/>
</dbReference>
<dbReference type="SUPFAM" id="SSF53448">
    <property type="entry name" value="Nucleotide-diphospho-sugar transferases"/>
    <property type="match status" value="1"/>
</dbReference>
<sequence length="329" mass="39115">MTKVSVVVIAYNIEHYIKKCLESIMNQTFEDLEVVVVNDGSTDQTLMEIEKVATLDSRIRVIDKENGGAMEARYSGFKSSKGNYILFVDGDDWIHKETVERLHKNAMEENCDIVLYNYYLVYKDNLKPSKSYTDQLHKIDDNLKCSLLCYITPSLWAKFIKRSFLIDNKIDFPNNLSYAEDLAMVINLFICKPKISILDKNLYYYLQREDSITKSLDNRVFDIPRAVNYIRSNLIKEGLYQKYKEEFDYLAYTHIFYNKIICTNNYNDIHKKINDAWKRQKININRNKYFIKLKKNSSFGLRIKMRLFNYNHRMGLFYLSIRRSMGIRY</sequence>
<dbReference type="RefSeq" id="WP_406578670.1">
    <property type="nucleotide sequence ID" value="NZ_JBJHQH010000001.1"/>
</dbReference>
<dbReference type="CDD" id="cd00761">
    <property type="entry name" value="Glyco_tranf_GTA_type"/>
    <property type="match status" value="1"/>
</dbReference>
<comment type="similarity">
    <text evidence="1">Belongs to the glycosyltransferase 2 family.</text>
</comment>
<name>A0ABW8RB95_9BACI</name>
<reference evidence="3 4" key="1">
    <citation type="submission" date="2024-11" db="EMBL/GenBank/DDBJ databases">
        <authorList>
            <person name="Lucas J.A."/>
        </authorList>
    </citation>
    <scope>NUCLEOTIDE SEQUENCE [LARGE SCALE GENOMIC DNA]</scope>
    <source>
        <strain evidence="3 4">Z 5.4</strain>
    </source>
</reference>
<gene>
    <name evidence="3" type="ORF">ACJEBI_00435</name>
</gene>
<feature type="domain" description="Glycosyltransferase 2-like" evidence="2">
    <location>
        <begin position="5"/>
        <end position="145"/>
    </location>
</feature>
<dbReference type="PANTHER" id="PTHR22916:SF3">
    <property type="entry name" value="UDP-GLCNAC:BETAGAL BETA-1,3-N-ACETYLGLUCOSAMINYLTRANSFERASE-LIKE PROTEIN 1"/>
    <property type="match status" value="1"/>
</dbReference>
<comment type="caution">
    <text evidence="3">The sequence shown here is derived from an EMBL/GenBank/DDBJ whole genome shotgun (WGS) entry which is preliminary data.</text>
</comment>
<evidence type="ECO:0000259" key="2">
    <source>
        <dbReference type="Pfam" id="PF00535"/>
    </source>
</evidence>
<keyword evidence="4" id="KW-1185">Reference proteome</keyword>
<evidence type="ECO:0000313" key="4">
    <source>
        <dbReference type="Proteomes" id="UP001623041"/>
    </source>
</evidence>
<evidence type="ECO:0000256" key="1">
    <source>
        <dbReference type="ARBA" id="ARBA00006739"/>
    </source>
</evidence>
<accession>A0ABW8RB95</accession>
<organism evidence="3 4">
    <name type="scientific">Bacillus salipaludis</name>
    <dbReference type="NCBI Taxonomy" id="2547811"/>
    <lineage>
        <taxon>Bacteria</taxon>
        <taxon>Bacillati</taxon>
        <taxon>Bacillota</taxon>
        <taxon>Bacilli</taxon>
        <taxon>Bacillales</taxon>
        <taxon>Bacillaceae</taxon>
        <taxon>Bacillus</taxon>
    </lineage>
</organism>
<evidence type="ECO:0000313" key="3">
    <source>
        <dbReference type="EMBL" id="MFK9089947.1"/>
    </source>
</evidence>